<sequence length="246" mass="27243">MKRRFPAQSSEPSKKPKTREVLGAFTSNTNGGRPHLKHAEAGIVQANSNSRLKCKDKGDSLDHKKGPDTSTFLMTLSQFAPAPMRKASNDAENVDPHVVSDNESPGADLTKPEILNDKENNFLQDVLCNNNGSKLFDGEDEELPYNPECKWDFVEDRGSRSNESNAIEDVSENMKSQTKTSKVGNGKVLLSQFKDEKLALFAKHCAQVAACVDNMCPKDKLACWSTFKEEVDCLEMRVGQKTFGNL</sequence>
<protein>
    <submittedName>
        <fullName evidence="2">Uncharacterized protein</fullName>
    </submittedName>
</protein>
<dbReference type="AlphaFoldDB" id="A0A0D0AJP5"/>
<name>A0A0D0AJP5_9AGAR</name>
<feature type="compositionally biased region" description="Basic and acidic residues" evidence="1">
    <location>
        <begin position="53"/>
        <end position="67"/>
    </location>
</feature>
<evidence type="ECO:0000313" key="3">
    <source>
        <dbReference type="Proteomes" id="UP000053593"/>
    </source>
</evidence>
<proteinExistence type="predicted"/>
<dbReference type="OrthoDB" id="10636412at2759"/>
<gene>
    <name evidence="2" type="ORF">GYMLUDRAFT_65282</name>
</gene>
<organism evidence="2 3">
    <name type="scientific">Collybiopsis luxurians FD-317 M1</name>
    <dbReference type="NCBI Taxonomy" id="944289"/>
    <lineage>
        <taxon>Eukaryota</taxon>
        <taxon>Fungi</taxon>
        <taxon>Dikarya</taxon>
        <taxon>Basidiomycota</taxon>
        <taxon>Agaricomycotina</taxon>
        <taxon>Agaricomycetes</taxon>
        <taxon>Agaricomycetidae</taxon>
        <taxon>Agaricales</taxon>
        <taxon>Marasmiineae</taxon>
        <taxon>Omphalotaceae</taxon>
        <taxon>Collybiopsis</taxon>
        <taxon>Collybiopsis luxurians</taxon>
    </lineage>
</organism>
<reference evidence="2 3" key="1">
    <citation type="submission" date="2014-04" db="EMBL/GenBank/DDBJ databases">
        <title>Evolutionary Origins and Diversification of the Mycorrhizal Mutualists.</title>
        <authorList>
            <consortium name="DOE Joint Genome Institute"/>
            <consortium name="Mycorrhizal Genomics Consortium"/>
            <person name="Kohler A."/>
            <person name="Kuo A."/>
            <person name="Nagy L.G."/>
            <person name="Floudas D."/>
            <person name="Copeland A."/>
            <person name="Barry K.W."/>
            <person name="Cichocki N."/>
            <person name="Veneault-Fourrey C."/>
            <person name="LaButti K."/>
            <person name="Lindquist E.A."/>
            <person name="Lipzen A."/>
            <person name="Lundell T."/>
            <person name="Morin E."/>
            <person name="Murat C."/>
            <person name="Riley R."/>
            <person name="Ohm R."/>
            <person name="Sun H."/>
            <person name="Tunlid A."/>
            <person name="Henrissat B."/>
            <person name="Grigoriev I.V."/>
            <person name="Hibbett D.S."/>
            <person name="Martin F."/>
        </authorList>
    </citation>
    <scope>NUCLEOTIDE SEQUENCE [LARGE SCALE GENOMIC DNA]</scope>
    <source>
        <strain evidence="2 3">FD-317 M1</strain>
    </source>
</reference>
<keyword evidence="3" id="KW-1185">Reference proteome</keyword>
<dbReference type="HOGENOM" id="CLU_1129157_0_0_1"/>
<evidence type="ECO:0000313" key="2">
    <source>
        <dbReference type="EMBL" id="KIK50410.1"/>
    </source>
</evidence>
<dbReference type="EMBL" id="KN834904">
    <property type="protein sequence ID" value="KIK50410.1"/>
    <property type="molecule type" value="Genomic_DNA"/>
</dbReference>
<accession>A0A0D0AJP5</accession>
<evidence type="ECO:0000256" key="1">
    <source>
        <dbReference type="SAM" id="MobiDB-lite"/>
    </source>
</evidence>
<dbReference type="Proteomes" id="UP000053593">
    <property type="component" value="Unassembled WGS sequence"/>
</dbReference>
<feature type="region of interest" description="Disordered" evidence="1">
    <location>
        <begin position="1"/>
        <end position="69"/>
    </location>
</feature>